<reference evidence="17 18" key="2">
    <citation type="submission" date="2018-11" db="EMBL/GenBank/DDBJ databases">
        <authorList>
            <consortium name="Pathogen Informatics"/>
        </authorList>
    </citation>
    <scope>NUCLEOTIDE SEQUENCE [LARGE SCALE GENOMIC DNA]</scope>
</reference>
<evidence type="ECO:0000256" key="7">
    <source>
        <dbReference type="ARBA" id="ARBA00022723"/>
    </source>
</evidence>
<keyword evidence="7" id="KW-0479">Metal-binding</keyword>
<evidence type="ECO:0000259" key="16">
    <source>
        <dbReference type="PROSITE" id="PS50125"/>
    </source>
</evidence>
<keyword evidence="18" id="KW-1185">Reference proteome</keyword>
<comment type="similarity">
    <text evidence="15">Belongs to the adenylyl cyclase class-4/guanylyl cyclase family.</text>
</comment>
<dbReference type="GO" id="GO:0046872">
    <property type="term" value="F:metal ion binding"/>
    <property type="evidence" value="ECO:0007669"/>
    <property type="project" value="UniProtKB-KW"/>
</dbReference>
<evidence type="ECO:0000256" key="3">
    <source>
        <dbReference type="ARBA" id="ARBA00001946"/>
    </source>
</evidence>
<evidence type="ECO:0000256" key="8">
    <source>
        <dbReference type="ARBA" id="ARBA00022741"/>
    </source>
</evidence>
<gene>
    <name evidence="17" type="ORF">ASIM_LOCUS16903</name>
</gene>
<dbReference type="FunFam" id="3.30.70.1230:FF:000032">
    <property type="entry name" value="Adenylyl cyclase 78C"/>
    <property type="match status" value="1"/>
</dbReference>
<evidence type="ECO:0000256" key="5">
    <source>
        <dbReference type="ARBA" id="ARBA00012201"/>
    </source>
</evidence>
<dbReference type="AlphaFoldDB" id="A0A0M3K955"/>
<dbReference type="OrthoDB" id="10261550at2759"/>
<dbReference type="GO" id="GO:0005524">
    <property type="term" value="F:ATP binding"/>
    <property type="evidence" value="ECO:0007669"/>
    <property type="project" value="UniProtKB-KW"/>
</dbReference>
<keyword evidence="6" id="KW-0812">Transmembrane</keyword>
<dbReference type="InterPro" id="IPR029787">
    <property type="entry name" value="Nucleotide_cyclase"/>
</dbReference>
<dbReference type="WBParaSite" id="ASIM_0001749701-mRNA-1">
    <property type="protein sequence ID" value="ASIM_0001749701-mRNA-1"/>
    <property type="gene ID" value="ASIM_0001749701"/>
</dbReference>
<evidence type="ECO:0000313" key="19">
    <source>
        <dbReference type="WBParaSite" id="ASIM_0001749701-mRNA-1"/>
    </source>
</evidence>
<evidence type="ECO:0000256" key="6">
    <source>
        <dbReference type="ARBA" id="ARBA00022692"/>
    </source>
</evidence>
<dbReference type="EMBL" id="UYRR01033537">
    <property type="protein sequence ID" value="VDK58994.1"/>
    <property type="molecule type" value="Genomic_DNA"/>
</dbReference>
<dbReference type="PROSITE" id="PS50125">
    <property type="entry name" value="GUANYLATE_CYCLASE_2"/>
    <property type="match status" value="1"/>
</dbReference>
<dbReference type="Proteomes" id="UP000267096">
    <property type="component" value="Unassembled WGS sequence"/>
</dbReference>
<evidence type="ECO:0000256" key="12">
    <source>
        <dbReference type="ARBA" id="ARBA00022998"/>
    </source>
</evidence>
<keyword evidence="11" id="KW-1133">Transmembrane helix</keyword>
<dbReference type="EC" id="4.6.1.1" evidence="5"/>
<evidence type="ECO:0000256" key="4">
    <source>
        <dbReference type="ARBA" id="ARBA00004141"/>
    </source>
</evidence>
<evidence type="ECO:0000256" key="9">
    <source>
        <dbReference type="ARBA" id="ARBA00022840"/>
    </source>
</evidence>
<keyword evidence="13" id="KW-0472">Membrane</keyword>
<evidence type="ECO:0000256" key="10">
    <source>
        <dbReference type="ARBA" id="ARBA00022842"/>
    </source>
</evidence>
<dbReference type="CDD" id="cd07302">
    <property type="entry name" value="CHD"/>
    <property type="match status" value="1"/>
</dbReference>
<evidence type="ECO:0000256" key="15">
    <source>
        <dbReference type="RuleBase" id="RU000405"/>
    </source>
</evidence>
<evidence type="ECO:0000256" key="14">
    <source>
        <dbReference type="ARBA" id="ARBA00023239"/>
    </source>
</evidence>
<keyword evidence="12" id="KW-0115">cAMP biosynthesis</keyword>
<keyword evidence="14 15" id="KW-0456">Lyase</keyword>
<evidence type="ECO:0000256" key="1">
    <source>
        <dbReference type="ARBA" id="ARBA00001436"/>
    </source>
</evidence>
<feature type="domain" description="Guanylate cyclase" evidence="16">
    <location>
        <begin position="26"/>
        <end position="174"/>
    </location>
</feature>
<dbReference type="Gene3D" id="3.30.70.1230">
    <property type="entry name" value="Nucleotide cyclase"/>
    <property type="match status" value="1"/>
</dbReference>
<dbReference type="SUPFAM" id="SSF55073">
    <property type="entry name" value="Nucleotide cyclase"/>
    <property type="match status" value="1"/>
</dbReference>
<evidence type="ECO:0000313" key="17">
    <source>
        <dbReference type="EMBL" id="VDK58994.1"/>
    </source>
</evidence>
<dbReference type="InterPro" id="IPR001054">
    <property type="entry name" value="A/G_cyclase"/>
</dbReference>
<sequence>MFFVEVIRFCCLFFKELYAKGHENVCVMFASIPNFKDFWGQWDTSRKLECLRLLNEIICEFDKLLSKPKFSSIEKIKTVSSTYMAAAGLNEQETVEDDCVRFMKVFQAYRNAAVMVEFSAAMCSILDQLNRDSFQNFQLRIGMSSGPLVAGVIGAQKPQYDIWGNTVNLASRMDTYGESRKIHMTEEMGKLLQRGGYSVQSRGKVKVKGVKEPIETYFLSLDSKRNSSISLSSQPYSLLQRHQQNSL</sequence>
<keyword evidence="9" id="KW-0067">ATP-binding</keyword>
<reference evidence="19" key="1">
    <citation type="submission" date="2017-02" db="UniProtKB">
        <authorList>
            <consortium name="WormBaseParasite"/>
        </authorList>
    </citation>
    <scope>IDENTIFICATION</scope>
</reference>
<dbReference type="Pfam" id="PF00211">
    <property type="entry name" value="Guanylate_cyc"/>
    <property type="match status" value="1"/>
</dbReference>
<dbReference type="GO" id="GO:0005886">
    <property type="term" value="C:plasma membrane"/>
    <property type="evidence" value="ECO:0007669"/>
    <property type="project" value="TreeGrafter"/>
</dbReference>
<evidence type="ECO:0000256" key="11">
    <source>
        <dbReference type="ARBA" id="ARBA00022989"/>
    </source>
</evidence>
<keyword evidence="10" id="KW-0460">Magnesium</keyword>
<comment type="subcellular location">
    <subcellularLocation>
        <location evidence="4">Membrane</location>
        <topology evidence="4">Multi-pass membrane protein</topology>
    </subcellularLocation>
</comment>
<evidence type="ECO:0000256" key="13">
    <source>
        <dbReference type="ARBA" id="ARBA00023136"/>
    </source>
</evidence>
<dbReference type="GO" id="GO:0007193">
    <property type="term" value="P:adenylate cyclase-inhibiting G protein-coupled receptor signaling pathway"/>
    <property type="evidence" value="ECO:0007669"/>
    <property type="project" value="TreeGrafter"/>
</dbReference>
<dbReference type="PANTHER" id="PTHR45627:SF12">
    <property type="entry name" value="ADENYLATE CYCLASE TYPE 2"/>
    <property type="match status" value="1"/>
</dbReference>
<dbReference type="SMART" id="SM00044">
    <property type="entry name" value="CYCc"/>
    <property type="match status" value="1"/>
</dbReference>
<dbReference type="GO" id="GO:0007189">
    <property type="term" value="P:adenylate cyclase-activating G protein-coupled receptor signaling pathway"/>
    <property type="evidence" value="ECO:0007669"/>
    <property type="project" value="TreeGrafter"/>
</dbReference>
<name>A0A0M3K955_ANISI</name>
<comment type="catalytic activity">
    <reaction evidence="2">
        <text>ATP = 3',5'-cyclic AMP + diphosphate</text>
        <dbReference type="Rhea" id="RHEA:15389"/>
        <dbReference type="ChEBI" id="CHEBI:30616"/>
        <dbReference type="ChEBI" id="CHEBI:33019"/>
        <dbReference type="ChEBI" id="CHEBI:58165"/>
        <dbReference type="EC" id="4.6.1.1"/>
    </reaction>
</comment>
<dbReference type="GO" id="GO:0035556">
    <property type="term" value="P:intracellular signal transduction"/>
    <property type="evidence" value="ECO:0007669"/>
    <property type="project" value="InterPro"/>
</dbReference>
<protein>
    <recommendedName>
        <fullName evidence="5">adenylate cyclase</fullName>
        <ecNumber evidence="5">4.6.1.1</ecNumber>
    </recommendedName>
</protein>
<dbReference type="GO" id="GO:0004383">
    <property type="term" value="F:guanylate cyclase activity"/>
    <property type="evidence" value="ECO:0007669"/>
    <property type="project" value="UniProtKB-EC"/>
</dbReference>
<evidence type="ECO:0000256" key="2">
    <source>
        <dbReference type="ARBA" id="ARBA00001593"/>
    </source>
</evidence>
<dbReference type="GO" id="GO:0006171">
    <property type="term" value="P:cAMP biosynthetic process"/>
    <property type="evidence" value="ECO:0007669"/>
    <property type="project" value="UniProtKB-KW"/>
</dbReference>
<keyword evidence="8" id="KW-0547">Nucleotide-binding</keyword>
<proteinExistence type="inferred from homology"/>
<evidence type="ECO:0000313" key="18">
    <source>
        <dbReference type="Proteomes" id="UP000267096"/>
    </source>
</evidence>
<comment type="cofactor">
    <cofactor evidence="3">
        <name>Mg(2+)</name>
        <dbReference type="ChEBI" id="CHEBI:18420"/>
    </cofactor>
</comment>
<accession>A0A0M3K955</accession>
<dbReference type="InterPro" id="IPR018297">
    <property type="entry name" value="A/G_cyclase_CS"/>
</dbReference>
<organism evidence="19">
    <name type="scientific">Anisakis simplex</name>
    <name type="common">Herring worm</name>
    <dbReference type="NCBI Taxonomy" id="6269"/>
    <lineage>
        <taxon>Eukaryota</taxon>
        <taxon>Metazoa</taxon>
        <taxon>Ecdysozoa</taxon>
        <taxon>Nematoda</taxon>
        <taxon>Chromadorea</taxon>
        <taxon>Rhabditida</taxon>
        <taxon>Spirurina</taxon>
        <taxon>Ascaridomorpha</taxon>
        <taxon>Ascaridoidea</taxon>
        <taxon>Anisakidae</taxon>
        <taxon>Anisakis</taxon>
        <taxon>Anisakis simplex complex</taxon>
    </lineage>
</organism>
<dbReference type="GO" id="GO:0004016">
    <property type="term" value="F:adenylate cyclase activity"/>
    <property type="evidence" value="ECO:0007669"/>
    <property type="project" value="UniProtKB-EC"/>
</dbReference>
<dbReference type="PROSITE" id="PS00452">
    <property type="entry name" value="GUANYLATE_CYCLASE_1"/>
    <property type="match status" value="1"/>
</dbReference>
<dbReference type="PANTHER" id="PTHR45627">
    <property type="entry name" value="ADENYLATE CYCLASE TYPE 1"/>
    <property type="match status" value="1"/>
</dbReference>
<comment type="catalytic activity">
    <reaction evidence="1">
        <text>GTP = 3',5'-cyclic GMP + diphosphate</text>
        <dbReference type="Rhea" id="RHEA:13665"/>
        <dbReference type="ChEBI" id="CHEBI:33019"/>
        <dbReference type="ChEBI" id="CHEBI:37565"/>
        <dbReference type="ChEBI" id="CHEBI:57746"/>
        <dbReference type="EC" id="4.6.1.2"/>
    </reaction>
</comment>